<accession>A0ABY4DZT8</accession>
<name>A0ABY4DZT8_9NEIS</name>
<dbReference type="InterPro" id="IPR023845">
    <property type="entry name" value="DUF3817_TM"/>
</dbReference>
<keyword evidence="9" id="KW-1185">Reference proteome</keyword>
<evidence type="ECO:0000256" key="1">
    <source>
        <dbReference type="ARBA" id="ARBA00004651"/>
    </source>
</evidence>
<keyword evidence="2" id="KW-1003">Cell membrane</keyword>
<keyword evidence="5 6" id="KW-0472">Membrane</keyword>
<evidence type="ECO:0000256" key="3">
    <source>
        <dbReference type="ARBA" id="ARBA00022692"/>
    </source>
</evidence>
<comment type="subcellular location">
    <subcellularLocation>
        <location evidence="1">Cell membrane</location>
        <topology evidence="1">Multi-pass membrane protein</topology>
    </subcellularLocation>
</comment>
<keyword evidence="3 6" id="KW-0812">Transmembrane</keyword>
<protein>
    <submittedName>
        <fullName evidence="8">DUF3817 domain-containing protein</fullName>
    </submittedName>
</protein>
<reference evidence="8 9" key="1">
    <citation type="journal article" date="2022" name="Res Sq">
        <title>Evolution of multicellular longitudinally dividing oral cavity symbionts (Neisseriaceae).</title>
        <authorList>
            <person name="Nyongesa S."/>
            <person name="Weber P."/>
            <person name="Bernet E."/>
            <person name="Pullido F."/>
            <person name="Nieckarz M."/>
            <person name="Delaby M."/>
            <person name="Nieves C."/>
            <person name="Viehboeck T."/>
            <person name="Krause N."/>
            <person name="Rivera-Millot A."/>
            <person name="Nakamura A."/>
            <person name="Vischer N."/>
            <person name="VanNieuwenhze M."/>
            <person name="Brun Y."/>
            <person name="Cava F."/>
            <person name="Bulgheresi S."/>
            <person name="Veyrier F."/>
        </authorList>
    </citation>
    <scope>NUCLEOTIDE SEQUENCE [LARGE SCALE GENOMIC DNA]</scope>
    <source>
        <strain evidence="8 9">SN4</strain>
    </source>
</reference>
<dbReference type="RefSeq" id="WP_058357539.1">
    <property type="nucleotide sequence ID" value="NZ_CABKVG010000010.1"/>
</dbReference>
<feature type="transmembrane region" description="Helical" evidence="6">
    <location>
        <begin position="63"/>
        <end position="84"/>
    </location>
</feature>
<keyword evidence="4 6" id="KW-1133">Transmembrane helix</keyword>
<feature type="transmembrane region" description="Helical" evidence="6">
    <location>
        <begin position="36"/>
        <end position="56"/>
    </location>
</feature>
<evidence type="ECO:0000256" key="2">
    <source>
        <dbReference type="ARBA" id="ARBA00022475"/>
    </source>
</evidence>
<feature type="domain" description="DUF3817" evidence="7">
    <location>
        <begin position="3"/>
        <end position="89"/>
    </location>
</feature>
<evidence type="ECO:0000313" key="9">
    <source>
        <dbReference type="Proteomes" id="UP000832011"/>
    </source>
</evidence>
<feature type="transmembrane region" description="Helical" evidence="6">
    <location>
        <begin position="7"/>
        <end position="30"/>
    </location>
</feature>
<evidence type="ECO:0000259" key="7">
    <source>
        <dbReference type="Pfam" id="PF12823"/>
    </source>
</evidence>
<dbReference type="NCBIfam" id="TIGR03954">
    <property type="entry name" value="integ_memb_HG"/>
    <property type="match status" value="1"/>
</dbReference>
<dbReference type="EMBL" id="CP091511">
    <property type="protein sequence ID" value="UOO88769.1"/>
    <property type="molecule type" value="Genomic_DNA"/>
</dbReference>
<dbReference type="Proteomes" id="UP000832011">
    <property type="component" value="Chromosome"/>
</dbReference>
<evidence type="ECO:0000313" key="8">
    <source>
        <dbReference type="EMBL" id="UOO88769.1"/>
    </source>
</evidence>
<proteinExistence type="predicted"/>
<dbReference type="PANTHER" id="PTHR40077">
    <property type="entry name" value="MEMBRANE PROTEIN-RELATED"/>
    <property type="match status" value="1"/>
</dbReference>
<gene>
    <name evidence="8" type="ORF">LVJ82_15095</name>
</gene>
<dbReference type="PANTHER" id="PTHR40077:SF1">
    <property type="entry name" value="MEMBRANE PROTEIN"/>
    <property type="match status" value="1"/>
</dbReference>
<evidence type="ECO:0000256" key="6">
    <source>
        <dbReference type="SAM" id="Phobius"/>
    </source>
</evidence>
<evidence type="ECO:0000256" key="4">
    <source>
        <dbReference type="ARBA" id="ARBA00022989"/>
    </source>
</evidence>
<organism evidence="8 9">
    <name type="scientific">Vitreoscilla massiliensis</name>
    <dbReference type="NCBI Taxonomy" id="1689272"/>
    <lineage>
        <taxon>Bacteria</taxon>
        <taxon>Pseudomonadati</taxon>
        <taxon>Pseudomonadota</taxon>
        <taxon>Betaproteobacteria</taxon>
        <taxon>Neisseriales</taxon>
        <taxon>Neisseriaceae</taxon>
        <taxon>Vitreoscilla</taxon>
    </lineage>
</organism>
<evidence type="ECO:0000256" key="5">
    <source>
        <dbReference type="ARBA" id="ARBA00023136"/>
    </source>
</evidence>
<dbReference type="Pfam" id="PF12823">
    <property type="entry name" value="DUF3817"/>
    <property type="match status" value="1"/>
</dbReference>
<sequence>MHKLLRVVGFLEGISFLLLLFVAMPMKYVFENASLIPPMGMAHGVLFLLFLVVLFVSCHVNKWPLSVFVMGLLAAILPFGPFVFDAKLKQREPVQA</sequence>